<organism evidence="2 3">
    <name type="scientific">Diaporthe vaccinii</name>
    <dbReference type="NCBI Taxonomy" id="105482"/>
    <lineage>
        <taxon>Eukaryota</taxon>
        <taxon>Fungi</taxon>
        <taxon>Dikarya</taxon>
        <taxon>Ascomycota</taxon>
        <taxon>Pezizomycotina</taxon>
        <taxon>Sordariomycetes</taxon>
        <taxon>Sordariomycetidae</taxon>
        <taxon>Diaporthales</taxon>
        <taxon>Diaporthaceae</taxon>
        <taxon>Diaporthe</taxon>
        <taxon>Diaporthe eres species complex</taxon>
    </lineage>
</organism>
<feature type="region of interest" description="Disordered" evidence="1">
    <location>
        <begin position="171"/>
        <end position="228"/>
    </location>
</feature>
<proteinExistence type="predicted"/>
<feature type="region of interest" description="Disordered" evidence="1">
    <location>
        <begin position="400"/>
        <end position="458"/>
    </location>
</feature>
<keyword evidence="3" id="KW-1185">Reference proteome</keyword>
<evidence type="ECO:0000313" key="3">
    <source>
        <dbReference type="Proteomes" id="UP001600888"/>
    </source>
</evidence>
<feature type="compositionally biased region" description="Basic and acidic residues" evidence="1">
    <location>
        <begin position="318"/>
        <end position="333"/>
    </location>
</feature>
<sequence>MMIQLQASPFLRQETGRMLPSLSHIQQDRHRLEGLADAAVCLHEPGVYSPADSPSSPDFQEYTFGNSLLASNESKSYGIPSIQSLFAIADGDRPRSYGFDPPGPESSFRRPSTGSESSFQGSFTSVPELSRLSTASPPPRLVPRTPEAHHTIGPGDSLKIKLTLSGLAKQLECPEQTNTRRFQPARGRRPSSRHAPYSTVAPNKGRGGGQSGQPGTSPREEQQKKPHFNLRYPKSVKLFILYHKEDCGWGWKAINRRRVDLLPVLYRGGYKPEIEENREVAGINGFYYRLNEVMPALTPDGSGLRFVEHGGRSWELTEPSKCREGPGRGEDGGKGGSGGRASKAKDKGDADAGRPRGMVDRYPEEVVYCWDEFVKHFVPQDRHAEVYARAKRCCEIRAEQRREKGVPQWAPDNEEERVRHTNPPNAKSKTPRAKDGESDEALPDLMSACALAPKMEED</sequence>
<reference evidence="2 3" key="1">
    <citation type="submission" date="2024-03" db="EMBL/GenBank/DDBJ databases">
        <title>A high-quality draft genome sequence of Diaporthe vaccinii, a causative agent of upright dieback and viscid rot disease in cranberry plants.</title>
        <authorList>
            <person name="Sarrasin M."/>
            <person name="Lang B.F."/>
            <person name="Burger G."/>
        </authorList>
    </citation>
    <scope>NUCLEOTIDE SEQUENCE [LARGE SCALE GENOMIC DNA]</scope>
    <source>
        <strain evidence="2 3">IS7</strain>
    </source>
</reference>
<dbReference type="Proteomes" id="UP001600888">
    <property type="component" value="Unassembled WGS sequence"/>
</dbReference>
<feature type="compositionally biased region" description="Polar residues" evidence="1">
    <location>
        <begin position="109"/>
        <end position="135"/>
    </location>
</feature>
<comment type="caution">
    <text evidence="2">The sequence shown here is derived from an EMBL/GenBank/DDBJ whole genome shotgun (WGS) entry which is preliminary data.</text>
</comment>
<name>A0ABR4DSC3_9PEZI</name>
<gene>
    <name evidence="2" type="ORF">FJTKL_04850</name>
</gene>
<feature type="compositionally biased region" description="Basic and acidic residues" evidence="1">
    <location>
        <begin position="343"/>
        <end position="357"/>
    </location>
</feature>
<accession>A0ABR4DSC3</accession>
<protein>
    <submittedName>
        <fullName evidence="2">Uncharacterized protein</fullName>
    </submittedName>
</protein>
<evidence type="ECO:0000313" key="2">
    <source>
        <dbReference type="EMBL" id="KAL2273243.1"/>
    </source>
</evidence>
<evidence type="ECO:0000256" key="1">
    <source>
        <dbReference type="SAM" id="MobiDB-lite"/>
    </source>
</evidence>
<dbReference type="EMBL" id="JBAWTH010000194">
    <property type="protein sequence ID" value="KAL2273243.1"/>
    <property type="molecule type" value="Genomic_DNA"/>
</dbReference>
<feature type="region of interest" description="Disordered" evidence="1">
    <location>
        <begin position="315"/>
        <end position="357"/>
    </location>
</feature>
<feature type="region of interest" description="Disordered" evidence="1">
    <location>
        <begin position="93"/>
        <end position="157"/>
    </location>
</feature>